<keyword evidence="3" id="KW-0805">Transcription regulation</keyword>
<feature type="domain" description="MSL3 chromodomain-like" evidence="8">
    <location>
        <begin position="63"/>
        <end position="124"/>
    </location>
</feature>
<evidence type="ECO:0000313" key="10">
    <source>
        <dbReference type="Proteomes" id="UP000198406"/>
    </source>
</evidence>
<evidence type="ECO:0000256" key="3">
    <source>
        <dbReference type="ARBA" id="ARBA00023015"/>
    </source>
</evidence>
<evidence type="ECO:0000256" key="4">
    <source>
        <dbReference type="ARBA" id="ARBA00023163"/>
    </source>
</evidence>
<keyword evidence="5" id="KW-0539">Nucleus</keyword>
<dbReference type="Proteomes" id="UP000198406">
    <property type="component" value="Unassembled WGS sequence"/>
</dbReference>
<dbReference type="Gene3D" id="2.30.30.140">
    <property type="match status" value="1"/>
</dbReference>
<dbReference type="EMBL" id="BDSP01000231">
    <property type="protein sequence ID" value="GAX25750.1"/>
    <property type="molecule type" value="Genomic_DNA"/>
</dbReference>
<evidence type="ECO:0000256" key="1">
    <source>
        <dbReference type="ARBA" id="ARBA00004123"/>
    </source>
</evidence>
<dbReference type="AlphaFoldDB" id="A0A1Z5KHF0"/>
<gene>
    <name evidence="9" type="ORF">FisN_8Hh350</name>
</gene>
<feature type="region of interest" description="Disordered" evidence="6">
    <location>
        <begin position="1"/>
        <end position="24"/>
    </location>
</feature>
<accession>A0A1Z5KHF0</accession>
<dbReference type="GO" id="GO:0006355">
    <property type="term" value="P:regulation of DNA-templated transcription"/>
    <property type="evidence" value="ECO:0007669"/>
    <property type="project" value="InterPro"/>
</dbReference>
<evidence type="ECO:0000256" key="2">
    <source>
        <dbReference type="ARBA" id="ARBA00022853"/>
    </source>
</evidence>
<feature type="region of interest" description="Disordered" evidence="6">
    <location>
        <begin position="117"/>
        <end position="160"/>
    </location>
</feature>
<keyword evidence="4" id="KW-0804">Transcription</keyword>
<dbReference type="GO" id="GO:0000123">
    <property type="term" value="C:histone acetyltransferase complex"/>
    <property type="evidence" value="ECO:0007669"/>
    <property type="project" value="TreeGrafter"/>
</dbReference>
<comment type="caution">
    <text evidence="9">The sequence shown here is derived from an EMBL/GenBank/DDBJ whole genome shotgun (WGS) entry which is preliminary data.</text>
</comment>
<evidence type="ECO:0000259" key="7">
    <source>
        <dbReference type="Pfam" id="PF05712"/>
    </source>
</evidence>
<dbReference type="PANTHER" id="PTHR10880:SF15">
    <property type="entry name" value="MSL COMPLEX SUBUNIT 3"/>
    <property type="match status" value="1"/>
</dbReference>
<evidence type="ECO:0000256" key="5">
    <source>
        <dbReference type="ARBA" id="ARBA00023242"/>
    </source>
</evidence>
<protein>
    <submittedName>
        <fullName evidence="9">Mortality factor 4-like protein 1</fullName>
    </submittedName>
</protein>
<dbReference type="InterPro" id="IPR038217">
    <property type="entry name" value="MRG_C_sf"/>
</dbReference>
<dbReference type="Pfam" id="PF22732">
    <property type="entry name" value="MSL3_chromo-like"/>
    <property type="match status" value="1"/>
</dbReference>
<keyword evidence="10" id="KW-1185">Reference proteome</keyword>
<dbReference type="InterPro" id="IPR026541">
    <property type="entry name" value="MRG_dom"/>
</dbReference>
<feature type="compositionally biased region" description="Polar residues" evidence="6">
    <location>
        <begin position="149"/>
        <end position="160"/>
    </location>
</feature>
<dbReference type="InParanoid" id="A0A1Z5KHF0"/>
<sequence length="393" mass="45742">MRASSSVSETTFTSLGLTNGAPMELDDVKEDEMSIAENNNDQMEEAFSPVRKSTPPFQIDQRVYAADKAEKGAFYEAIIRKVRTLSPDEWEFLVHYQGWNARWDRWVSCDWLQPDTPENRRKYQQQQSQHNEEKVSSAEKTNKKRKSSSEQPSTARRRLSNASCTRSVDLQYLYSDYCELPFTLKTVLVDEYEKITRCGWDCKDRRDSPMKYSKPARMVHCLPAPVPVRKVLAHFRKRKLKYLAKQAESSENAAPSLPSAEDIQTFCDQLELLFQKALPALLLYPEERPQFEEFKKTVPDDAKWIDYFGCEYLLRLYVRLPVLLQIERHSIETTRDVVGPLLAELLVLMQKNRQALFPNIGNCRAVLPNEWQDWEYAVYRTKNDKHTSENASS</sequence>
<feature type="compositionally biased region" description="Polar residues" evidence="6">
    <location>
        <begin position="1"/>
        <end position="17"/>
    </location>
</feature>
<dbReference type="OrthoDB" id="124855at2759"/>
<dbReference type="GO" id="GO:0005634">
    <property type="term" value="C:nucleus"/>
    <property type="evidence" value="ECO:0007669"/>
    <property type="project" value="UniProtKB-SubCell"/>
</dbReference>
<evidence type="ECO:0000313" key="9">
    <source>
        <dbReference type="EMBL" id="GAX25750.1"/>
    </source>
</evidence>
<keyword evidence="2" id="KW-0156">Chromatin regulator</keyword>
<dbReference type="InterPro" id="IPR016197">
    <property type="entry name" value="Chromo-like_dom_sf"/>
</dbReference>
<organism evidence="9 10">
    <name type="scientific">Fistulifera solaris</name>
    <name type="common">Oleaginous diatom</name>
    <dbReference type="NCBI Taxonomy" id="1519565"/>
    <lineage>
        <taxon>Eukaryota</taxon>
        <taxon>Sar</taxon>
        <taxon>Stramenopiles</taxon>
        <taxon>Ochrophyta</taxon>
        <taxon>Bacillariophyta</taxon>
        <taxon>Bacillariophyceae</taxon>
        <taxon>Bacillariophycidae</taxon>
        <taxon>Naviculales</taxon>
        <taxon>Naviculaceae</taxon>
        <taxon>Fistulifera</taxon>
    </lineage>
</organism>
<dbReference type="GO" id="GO:0006325">
    <property type="term" value="P:chromatin organization"/>
    <property type="evidence" value="ECO:0007669"/>
    <property type="project" value="UniProtKB-KW"/>
</dbReference>
<evidence type="ECO:0000259" key="8">
    <source>
        <dbReference type="Pfam" id="PF22732"/>
    </source>
</evidence>
<comment type="subcellular location">
    <subcellularLocation>
        <location evidence="1">Nucleus</location>
    </subcellularLocation>
</comment>
<dbReference type="Gene3D" id="1.10.274.30">
    <property type="entry name" value="MRG domain"/>
    <property type="match status" value="1"/>
</dbReference>
<dbReference type="PROSITE" id="PS51640">
    <property type="entry name" value="MRG"/>
    <property type="match status" value="1"/>
</dbReference>
<dbReference type="PANTHER" id="PTHR10880">
    <property type="entry name" value="MORTALITY FACTOR 4-LIKE PROTEIN"/>
    <property type="match status" value="1"/>
</dbReference>
<proteinExistence type="predicted"/>
<reference evidence="9 10" key="1">
    <citation type="journal article" date="2015" name="Plant Cell">
        <title>Oil accumulation by the oleaginous diatom Fistulifera solaris as revealed by the genome and transcriptome.</title>
        <authorList>
            <person name="Tanaka T."/>
            <person name="Maeda Y."/>
            <person name="Veluchamy A."/>
            <person name="Tanaka M."/>
            <person name="Abida H."/>
            <person name="Marechal E."/>
            <person name="Bowler C."/>
            <person name="Muto M."/>
            <person name="Sunaga Y."/>
            <person name="Tanaka M."/>
            <person name="Yoshino T."/>
            <person name="Taniguchi T."/>
            <person name="Fukuda Y."/>
            <person name="Nemoto M."/>
            <person name="Matsumoto M."/>
            <person name="Wong P.S."/>
            <person name="Aburatani S."/>
            <person name="Fujibuchi W."/>
        </authorList>
    </citation>
    <scope>NUCLEOTIDE SEQUENCE [LARGE SCALE GENOMIC DNA]</scope>
    <source>
        <strain evidence="9 10">JPCC DA0580</strain>
    </source>
</reference>
<dbReference type="InterPro" id="IPR053820">
    <property type="entry name" value="MSL3_chromo-like"/>
</dbReference>
<name>A0A1Z5KHF0_FISSO</name>
<dbReference type="Pfam" id="PF05712">
    <property type="entry name" value="MRG"/>
    <property type="match status" value="1"/>
</dbReference>
<dbReference type="InterPro" id="IPR008676">
    <property type="entry name" value="MRG"/>
</dbReference>
<evidence type="ECO:0000256" key="6">
    <source>
        <dbReference type="SAM" id="MobiDB-lite"/>
    </source>
</evidence>
<dbReference type="SUPFAM" id="SSF54160">
    <property type="entry name" value="Chromo domain-like"/>
    <property type="match status" value="1"/>
</dbReference>
<feature type="domain" description="MRG" evidence="7">
    <location>
        <begin position="217"/>
        <end position="358"/>
    </location>
</feature>
<feature type="compositionally biased region" description="Basic and acidic residues" evidence="6">
    <location>
        <begin position="130"/>
        <end position="141"/>
    </location>
</feature>